<comment type="caution">
    <text evidence="1">The sequence shown here is derived from an EMBL/GenBank/DDBJ whole genome shotgun (WGS) entry which is preliminary data.</text>
</comment>
<name>A0A833LV21_9LEPT</name>
<reference evidence="1 2" key="1">
    <citation type="submission" date="2019-10" db="EMBL/GenBank/DDBJ databases">
        <title>Extracellular Electron Transfer in a Candidatus Methanoperedens spp. Enrichment Culture.</title>
        <authorList>
            <person name="Berger S."/>
            <person name="Rangel Shaw D."/>
            <person name="Berben T."/>
            <person name="In 'T Zandt M."/>
            <person name="Frank J."/>
            <person name="Reimann J."/>
            <person name="Jetten M.S.M."/>
            <person name="Welte C.U."/>
        </authorList>
    </citation>
    <scope>NUCLEOTIDE SEQUENCE [LARGE SCALE GENOMIC DNA]</scope>
    <source>
        <strain evidence="1">SB12</strain>
    </source>
</reference>
<dbReference type="InterPro" id="IPR019734">
    <property type="entry name" value="TPR_rpt"/>
</dbReference>
<dbReference type="SUPFAM" id="SSF48452">
    <property type="entry name" value="TPR-like"/>
    <property type="match status" value="1"/>
</dbReference>
<dbReference type="Proteomes" id="UP000460298">
    <property type="component" value="Unassembled WGS sequence"/>
</dbReference>
<evidence type="ECO:0000313" key="2">
    <source>
        <dbReference type="Proteomes" id="UP000460298"/>
    </source>
</evidence>
<protein>
    <submittedName>
        <fullName evidence="1">Tetratricopeptide repeat protein</fullName>
    </submittedName>
</protein>
<gene>
    <name evidence="1" type="ORF">F9K24_21030</name>
</gene>
<dbReference type="AlphaFoldDB" id="A0A833LV21"/>
<accession>A0A833LV21</accession>
<organism evidence="1 2">
    <name type="scientific">Leptonema illini</name>
    <dbReference type="NCBI Taxonomy" id="183"/>
    <lineage>
        <taxon>Bacteria</taxon>
        <taxon>Pseudomonadati</taxon>
        <taxon>Spirochaetota</taxon>
        <taxon>Spirochaetia</taxon>
        <taxon>Leptospirales</taxon>
        <taxon>Leptospiraceae</taxon>
        <taxon>Leptonema</taxon>
    </lineage>
</organism>
<proteinExistence type="predicted"/>
<dbReference type="Pfam" id="PF13432">
    <property type="entry name" value="TPR_16"/>
    <property type="match status" value="1"/>
</dbReference>
<dbReference type="SMART" id="SM00028">
    <property type="entry name" value="TPR"/>
    <property type="match status" value="2"/>
</dbReference>
<dbReference type="Gene3D" id="1.25.40.10">
    <property type="entry name" value="Tetratricopeptide repeat domain"/>
    <property type="match status" value="2"/>
</dbReference>
<dbReference type="InterPro" id="IPR011990">
    <property type="entry name" value="TPR-like_helical_dom_sf"/>
</dbReference>
<dbReference type="EMBL" id="WBUI01000038">
    <property type="protein sequence ID" value="KAB2929050.1"/>
    <property type="molecule type" value="Genomic_DNA"/>
</dbReference>
<sequence length="224" mass="25778">MIKNSQFINLALILQILLSLSHCSDAPRDLTKEELKQLDTASHLYSERKFDEAREILLPLVTSSDGSVEPAVLLAKVQFFTRDFDQSESTLRSLLKKRKSPYALLWLGRVIASDPERREEAADIFRSLLRDDPENHAAHYYLGRCLESQGKMQEALLSYQRALAVEYPLSKMHLHIGTVLEGLRMKDRAAIHFKRVRQLNVYPDDILWIDEQTPDSKKRNSDGE</sequence>
<evidence type="ECO:0000313" key="1">
    <source>
        <dbReference type="EMBL" id="KAB2929050.1"/>
    </source>
</evidence>